<evidence type="ECO:0000256" key="2">
    <source>
        <dbReference type="ARBA" id="ARBA00022448"/>
    </source>
</evidence>
<evidence type="ECO:0000313" key="9">
    <source>
        <dbReference type="EMBL" id="EMZ37032.1"/>
    </source>
</evidence>
<keyword evidence="3" id="KW-1003">Cell membrane</keyword>
<evidence type="ECO:0000256" key="4">
    <source>
        <dbReference type="ARBA" id="ARBA00022496"/>
    </source>
</evidence>
<dbReference type="GO" id="GO:0016887">
    <property type="term" value="F:ATP hydrolysis activity"/>
    <property type="evidence" value="ECO:0007669"/>
    <property type="project" value="InterPro"/>
</dbReference>
<keyword evidence="2" id="KW-0813">Transport</keyword>
<dbReference type="Proteomes" id="UP000012589">
    <property type="component" value="Unassembled WGS sequence"/>
</dbReference>
<dbReference type="OrthoDB" id="9784297at2"/>
<evidence type="ECO:0000256" key="6">
    <source>
        <dbReference type="ARBA" id="ARBA00023065"/>
    </source>
</evidence>
<evidence type="ECO:0000259" key="8">
    <source>
        <dbReference type="SMART" id="SM00382"/>
    </source>
</evidence>
<dbReference type="eggNOG" id="COG3910">
    <property type="taxonomic scope" value="Bacteria"/>
</dbReference>
<dbReference type="HOGENOM" id="CLU_079631_2_0_9"/>
<comment type="caution">
    <text evidence="9">The sequence shown here is derived from an EMBL/GenBank/DDBJ whole genome shotgun (WGS) entry which is preliminary data.</text>
</comment>
<proteinExistence type="predicted"/>
<dbReference type="AlphaFoldDB" id="N2B5V7"/>
<accession>N2B5V7</accession>
<evidence type="ECO:0000256" key="3">
    <source>
        <dbReference type="ARBA" id="ARBA00022475"/>
    </source>
</evidence>
<sequence>MLNSRYVQAVELQFDDWDAACYPYNIAAFQHLERLEFHHNVTFFIGENGSGKSTMLEAIAVSLGLNPEGGSKNFTFSTRDTHSELYKKIRVHRGYRSIKSSYFLRAESFYNLATEIDEIDVVSGYGGKSLHKQSHGESFMSLILNRLTNSGVYLFDEPEAALSSFNQLVLLKRMHELSDSGAQFIIATHSPFLLAFPDAEIYEFGSSGIERKSYEETDPYKFTKYFINNYENYLNKLLHS</sequence>
<keyword evidence="5" id="KW-0408">Iron</keyword>
<dbReference type="Gene3D" id="3.40.50.300">
    <property type="entry name" value="P-loop containing nucleotide triphosphate hydrolases"/>
    <property type="match status" value="2"/>
</dbReference>
<dbReference type="InterPro" id="IPR051535">
    <property type="entry name" value="Siderophore_ABC-ATPase"/>
</dbReference>
<keyword evidence="7" id="KW-0472">Membrane</keyword>
<name>N2B5V7_9FIRM</name>
<dbReference type="PANTHER" id="PTHR42771:SF2">
    <property type="entry name" value="IRON(3+)-HYDROXAMATE IMPORT ATP-BINDING PROTEIN FHUC"/>
    <property type="match status" value="1"/>
</dbReference>
<gene>
    <name evidence="9" type="ORF">C823_00520</name>
</gene>
<organism evidence="9 10">
    <name type="scientific">Eubacterium plexicaudatum ASF492</name>
    <dbReference type="NCBI Taxonomy" id="1235802"/>
    <lineage>
        <taxon>Bacteria</taxon>
        <taxon>Bacillati</taxon>
        <taxon>Bacillota</taxon>
        <taxon>Clostridia</taxon>
        <taxon>Eubacteriales</taxon>
        <taxon>Eubacteriaceae</taxon>
        <taxon>Eubacterium</taxon>
    </lineage>
</organism>
<dbReference type="SUPFAM" id="SSF52540">
    <property type="entry name" value="P-loop containing nucleoside triphosphate hydrolases"/>
    <property type="match status" value="1"/>
</dbReference>
<evidence type="ECO:0000256" key="1">
    <source>
        <dbReference type="ARBA" id="ARBA00004202"/>
    </source>
</evidence>
<protein>
    <recommendedName>
        <fullName evidence="8">AAA+ ATPase domain-containing protein</fullName>
    </recommendedName>
</protein>
<evidence type="ECO:0000256" key="5">
    <source>
        <dbReference type="ARBA" id="ARBA00023004"/>
    </source>
</evidence>
<evidence type="ECO:0000313" key="10">
    <source>
        <dbReference type="Proteomes" id="UP000012589"/>
    </source>
</evidence>
<dbReference type="GO" id="GO:0006826">
    <property type="term" value="P:iron ion transport"/>
    <property type="evidence" value="ECO:0007669"/>
    <property type="project" value="UniProtKB-KW"/>
</dbReference>
<dbReference type="InterPro" id="IPR003593">
    <property type="entry name" value="AAA+_ATPase"/>
</dbReference>
<dbReference type="PANTHER" id="PTHR42771">
    <property type="entry name" value="IRON(3+)-HYDROXAMATE IMPORT ATP-BINDING PROTEIN FHUC"/>
    <property type="match status" value="1"/>
</dbReference>
<dbReference type="EMBL" id="AQFT01000015">
    <property type="protein sequence ID" value="EMZ37032.1"/>
    <property type="molecule type" value="Genomic_DNA"/>
</dbReference>
<evidence type="ECO:0000256" key="7">
    <source>
        <dbReference type="ARBA" id="ARBA00023136"/>
    </source>
</evidence>
<dbReference type="Pfam" id="PF13476">
    <property type="entry name" value="AAA_23"/>
    <property type="match status" value="1"/>
</dbReference>
<dbReference type="GO" id="GO:0006302">
    <property type="term" value="P:double-strand break repair"/>
    <property type="evidence" value="ECO:0007669"/>
    <property type="project" value="InterPro"/>
</dbReference>
<dbReference type="SMART" id="SM00382">
    <property type="entry name" value="AAA"/>
    <property type="match status" value="1"/>
</dbReference>
<dbReference type="PATRIC" id="fig|1235802.3.peg.546"/>
<keyword evidence="4" id="KW-0410">Iron transport</keyword>
<keyword evidence="10" id="KW-1185">Reference proteome</keyword>
<comment type="subcellular location">
    <subcellularLocation>
        <location evidence="1">Cell membrane</location>
        <topology evidence="1">Peripheral membrane protein</topology>
    </subcellularLocation>
</comment>
<dbReference type="GO" id="GO:0005886">
    <property type="term" value="C:plasma membrane"/>
    <property type="evidence" value="ECO:0007669"/>
    <property type="project" value="UniProtKB-SubCell"/>
</dbReference>
<feature type="domain" description="AAA+ ATPase" evidence="8">
    <location>
        <begin position="38"/>
        <end position="223"/>
    </location>
</feature>
<dbReference type="InterPro" id="IPR038729">
    <property type="entry name" value="Rad50/SbcC_AAA"/>
</dbReference>
<keyword evidence="6" id="KW-0406">Ion transport</keyword>
<dbReference type="GO" id="GO:0005524">
    <property type="term" value="F:ATP binding"/>
    <property type="evidence" value="ECO:0007669"/>
    <property type="project" value="InterPro"/>
</dbReference>
<reference evidence="9 10" key="1">
    <citation type="journal article" date="2014" name="Genome Announc.">
        <title>Draft genome sequences of the altered schaedler flora, a defined bacterial community from gnotobiotic mice.</title>
        <authorList>
            <person name="Wannemuehler M.J."/>
            <person name="Overstreet A.M."/>
            <person name="Ward D.V."/>
            <person name="Phillips G.J."/>
        </authorList>
    </citation>
    <scope>NUCLEOTIDE SEQUENCE [LARGE SCALE GENOMIC DNA]</scope>
    <source>
        <strain evidence="9 10">ASF492</strain>
    </source>
</reference>
<dbReference type="InterPro" id="IPR027417">
    <property type="entry name" value="P-loop_NTPase"/>
</dbReference>